<organism evidence="2 3">
    <name type="scientific">Penicillium malachiteum</name>
    <dbReference type="NCBI Taxonomy" id="1324776"/>
    <lineage>
        <taxon>Eukaryota</taxon>
        <taxon>Fungi</taxon>
        <taxon>Dikarya</taxon>
        <taxon>Ascomycota</taxon>
        <taxon>Pezizomycotina</taxon>
        <taxon>Eurotiomycetes</taxon>
        <taxon>Eurotiomycetidae</taxon>
        <taxon>Eurotiales</taxon>
        <taxon>Aspergillaceae</taxon>
        <taxon>Penicillium</taxon>
    </lineage>
</organism>
<sequence>MPHHPRAVSPVAFDECSLLPPHTDSDPDELLGSDDELNSLSRAAKRRRIERLAESYLRGQPLFIASASLRGPFDEGWKNPWRKERRVKTSGDSLSGAKELEDTGRKTPTPACVQETDLKHVKHKSNLTLVSRATASPHLAARETVSPEIFRSVQRAQPDFVHPGSGFRDSPRLPKTYTEASGAEDDHTFLGVGSVDWLKKDRRSKRMNYKAFEPPTSPTPHSGSRRSAKKRSRDNESNCEAPVSSHASPSHLTPQKSIPVTRKSPVSTKKHRSPAARSPLKSPQPSVGGEVSSPAKVIDSPKRHERGTSFRVVSSTSQLARFEYRQLRMPRSSPQVSLDSPMMEDITAEPAPSPSQESNDGVAEAPQDEEKEDVEEPDQVELDIIPNNDLMEVDEDIQEHDPPDPPVDPPVQLSKSIRFADDTDGGNSTNKSVPPPTEQNTYEEFPSAQLVPVPPGISDRVPSLHSTVVPQQPSRTEATSTSDTQLSTQAALLLAQKSFQDDLESPMQQYGTTPGHQREIDPADESLLALETPLFRPGTPERAPRRSFGQSEKGQMHAMSTQCMLDAATPFTFSTGKKPRAFRSISPQNTNPIKPRALHVAENVSSSPDPTLRSQNGSPNPNHSPGGHVDTHNRSTTETTSLPLALSGSTPTASQDGQVGLWADSLNLNQAIADAGTWLQQSFDFMKDVGRSSQKGQVSSETAPSASQL</sequence>
<evidence type="ECO:0000313" key="3">
    <source>
        <dbReference type="Proteomes" id="UP001215712"/>
    </source>
</evidence>
<protein>
    <recommendedName>
        <fullName evidence="4">Protamine P1</fullName>
    </recommendedName>
</protein>
<feature type="compositionally biased region" description="Acidic residues" evidence="1">
    <location>
        <begin position="26"/>
        <end position="37"/>
    </location>
</feature>
<dbReference type="Proteomes" id="UP001215712">
    <property type="component" value="Unassembled WGS sequence"/>
</dbReference>
<feature type="region of interest" description="Disordered" evidence="1">
    <location>
        <begin position="601"/>
        <end position="655"/>
    </location>
</feature>
<feature type="compositionally biased region" description="Polar residues" evidence="1">
    <location>
        <begin position="464"/>
        <end position="483"/>
    </location>
</feature>
<feature type="compositionally biased region" description="Polar residues" evidence="1">
    <location>
        <begin position="691"/>
        <end position="709"/>
    </location>
</feature>
<feature type="region of interest" description="Disordered" evidence="1">
    <location>
        <begin position="1"/>
        <end position="40"/>
    </location>
</feature>
<name>A0AAD6HFS6_9EURO</name>
<feature type="region of interest" description="Disordered" evidence="1">
    <location>
        <begin position="85"/>
        <end position="110"/>
    </location>
</feature>
<keyword evidence="3" id="KW-1185">Reference proteome</keyword>
<feature type="region of interest" description="Disordered" evidence="1">
    <location>
        <begin position="689"/>
        <end position="709"/>
    </location>
</feature>
<evidence type="ECO:0008006" key="4">
    <source>
        <dbReference type="Google" id="ProtNLM"/>
    </source>
</evidence>
<evidence type="ECO:0000256" key="1">
    <source>
        <dbReference type="SAM" id="MobiDB-lite"/>
    </source>
</evidence>
<reference evidence="2" key="1">
    <citation type="journal article" date="2023" name="IMA Fungus">
        <title>Comparative genomic study of the Penicillium genus elucidates a diverse pangenome and 15 lateral gene transfer events.</title>
        <authorList>
            <person name="Petersen C."/>
            <person name="Sorensen T."/>
            <person name="Nielsen M.R."/>
            <person name="Sondergaard T.E."/>
            <person name="Sorensen J.L."/>
            <person name="Fitzpatrick D.A."/>
            <person name="Frisvad J.C."/>
            <person name="Nielsen K.L."/>
        </authorList>
    </citation>
    <scope>NUCLEOTIDE SEQUENCE</scope>
    <source>
        <strain evidence="2">IBT 17514</strain>
    </source>
</reference>
<comment type="caution">
    <text evidence="2">The sequence shown here is derived from an EMBL/GenBank/DDBJ whole genome shotgun (WGS) entry which is preliminary data.</text>
</comment>
<dbReference type="AlphaFoldDB" id="A0AAD6HFS6"/>
<proteinExistence type="predicted"/>
<feature type="compositionally biased region" description="Basic residues" evidence="1">
    <location>
        <begin position="223"/>
        <end position="232"/>
    </location>
</feature>
<accession>A0AAD6HFS6</accession>
<feature type="compositionally biased region" description="Polar residues" evidence="1">
    <location>
        <begin position="245"/>
        <end position="258"/>
    </location>
</feature>
<feature type="compositionally biased region" description="Acidic residues" evidence="1">
    <location>
        <begin position="366"/>
        <end position="381"/>
    </location>
</feature>
<reference evidence="2" key="2">
    <citation type="submission" date="2023-01" db="EMBL/GenBank/DDBJ databases">
        <authorList>
            <person name="Petersen C."/>
        </authorList>
    </citation>
    <scope>NUCLEOTIDE SEQUENCE</scope>
    <source>
        <strain evidence="2">IBT 17514</strain>
    </source>
</reference>
<feature type="compositionally biased region" description="Polar residues" evidence="1">
    <location>
        <begin position="603"/>
        <end position="623"/>
    </location>
</feature>
<gene>
    <name evidence="2" type="ORF">N7493_009057</name>
</gene>
<feature type="region of interest" description="Disordered" evidence="1">
    <location>
        <begin position="208"/>
        <end position="485"/>
    </location>
</feature>
<feature type="compositionally biased region" description="Polar residues" evidence="1">
    <location>
        <begin position="636"/>
        <end position="655"/>
    </location>
</feature>
<evidence type="ECO:0000313" key="2">
    <source>
        <dbReference type="EMBL" id="KAJ5712589.1"/>
    </source>
</evidence>
<feature type="region of interest" description="Disordered" evidence="1">
    <location>
        <begin position="532"/>
        <end position="555"/>
    </location>
</feature>
<feature type="compositionally biased region" description="Basic and acidic residues" evidence="1">
    <location>
        <begin position="299"/>
        <end position="308"/>
    </location>
</feature>
<dbReference type="EMBL" id="JAQJAN010000013">
    <property type="protein sequence ID" value="KAJ5712589.1"/>
    <property type="molecule type" value="Genomic_DNA"/>
</dbReference>
<feature type="compositionally biased region" description="Polar residues" evidence="1">
    <location>
        <begin position="425"/>
        <end position="442"/>
    </location>
</feature>